<dbReference type="InterPro" id="IPR010044">
    <property type="entry name" value="MTAP"/>
</dbReference>
<protein>
    <recommendedName>
        <fullName evidence="3">Purine nucleoside phosphorylase</fullName>
        <shortName evidence="3">PNP</shortName>
        <ecNumber evidence="3">2.4.2.1</ecNumber>
    </recommendedName>
</protein>
<dbReference type="EMBL" id="CP141614">
    <property type="protein sequence ID" value="WRP15419.1"/>
    <property type="molecule type" value="Genomic_DNA"/>
</dbReference>
<feature type="site" description="Important for substrate specificity" evidence="3">
    <location>
        <position position="220"/>
    </location>
</feature>
<comment type="subunit">
    <text evidence="3">Homohexamer. Dimer of a homotrimer.</text>
</comment>
<keyword evidence="6" id="KW-1185">Reference proteome</keyword>
<proteinExistence type="inferred from homology"/>
<feature type="binding site" evidence="3">
    <location>
        <begin position="53"/>
        <end position="54"/>
    </location>
    <ligand>
        <name>phosphate</name>
        <dbReference type="ChEBI" id="CHEBI:43474"/>
    </ligand>
</feature>
<comment type="pathway">
    <text evidence="3">Purine metabolism; purine nucleoside salvage.</text>
</comment>
<evidence type="ECO:0000313" key="5">
    <source>
        <dbReference type="EMBL" id="WRP15419.1"/>
    </source>
</evidence>
<evidence type="ECO:0000256" key="3">
    <source>
        <dbReference type="HAMAP-Rule" id="MF_01963"/>
    </source>
</evidence>
<evidence type="ECO:0000259" key="4">
    <source>
        <dbReference type="Pfam" id="PF01048"/>
    </source>
</evidence>
<dbReference type="CDD" id="cd09010">
    <property type="entry name" value="MTAP_SsMTAPII_like_MTIP"/>
    <property type="match status" value="1"/>
</dbReference>
<dbReference type="HAMAP" id="MF_01963">
    <property type="entry name" value="MTAP"/>
    <property type="match status" value="1"/>
</dbReference>
<dbReference type="InterPro" id="IPR035994">
    <property type="entry name" value="Nucleoside_phosphorylase_sf"/>
</dbReference>
<gene>
    <name evidence="5" type="ORF">VLY81_04435</name>
</gene>
<dbReference type="GO" id="GO:0016757">
    <property type="term" value="F:glycosyltransferase activity"/>
    <property type="evidence" value="ECO:0007669"/>
    <property type="project" value="UniProtKB-KW"/>
</dbReference>
<evidence type="ECO:0000313" key="6">
    <source>
        <dbReference type="Proteomes" id="UP001333102"/>
    </source>
</evidence>
<dbReference type="NCBIfam" id="NF006599">
    <property type="entry name" value="PRK09136.1"/>
    <property type="match status" value="1"/>
</dbReference>
<name>A0ABZ1BRV3_9FIRM</name>
<evidence type="ECO:0000256" key="1">
    <source>
        <dbReference type="ARBA" id="ARBA00022676"/>
    </source>
</evidence>
<feature type="binding site" evidence="3">
    <location>
        <position position="184"/>
    </location>
    <ligand>
        <name>substrate</name>
    </ligand>
</feature>
<dbReference type="Pfam" id="PF01048">
    <property type="entry name" value="PNP_UDP_1"/>
    <property type="match status" value="1"/>
</dbReference>
<dbReference type="InterPro" id="IPR000845">
    <property type="entry name" value="Nucleoside_phosphorylase_d"/>
</dbReference>
<dbReference type="PANTHER" id="PTHR42679:SF2">
    <property type="entry name" value="S-METHYL-5'-THIOADENOSINE PHOSPHORYLASE"/>
    <property type="match status" value="1"/>
</dbReference>
<dbReference type="RefSeq" id="WP_324669822.1">
    <property type="nucleotide sequence ID" value="NZ_CP141614.1"/>
</dbReference>
<feature type="domain" description="Nucleoside phosphorylase" evidence="4">
    <location>
        <begin position="5"/>
        <end position="242"/>
    </location>
</feature>
<accession>A0ABZ1BRV3</accession>
<dbReference type="PANTHER" id="PTHR42679">
    <property type="entry name" value="S-METHYL-5'-THIOADENOSINE PHOSPHORYLASE"/>
    <property type="match status" value="1"/>
</dbReference>
<feature type="binding site" evidence="3">
    <location>
        <position position="185"/>
    </location>
    <ligand>
        <name>phosphate</name>
        <dbReference type="ChEBI" id="CHEBI:43474"/>
    </ligand>
</feature>
<comment type="similarity">
    <text evidence="3">Belongs to the PNP/MTAP phosphorylase family. MTAP subfamily.</text>
</comment>
<dbReference type="SUPFAM" id="SSF53167">
    <property type="entry name" value="Purine and uridine phosphorylases"/>
    <property type="match status" value="1"/>
</dbReference>
<reference evidence="6" key="1">
    <citation type="submission" date="2023-12" db="EMBL/GenBank/DDBJ databases">
        <title>Novel isolates from deep terrestrial aquifers shed light on the physiology and ecology of the class Limnochordia.</title>
        <authorList>
            <person name="Karnachuk O.V."/>
            <person name="Lukina A.P."/>
            <person name="Avakyan M.R."/>
            <person name="Kadnikov V."/>
            <person name="Begmatov S."/>
            <person name="Beletsky A.V."/>
            <person name="Mardanov A.V."/>
            <person name="Ravin N.V."/>
        </authorList>
    </citation>
    <scope>NUCLEOTIDE SEQUENCE [LARGE SCALE GENOMIC DNA]</scope>
    <source>
        <strain evidence="6">LN</strain>
    </source>
</reference>
<feature type="binding site" evidence="3">
    <location>
        <position position="12"/>
    </location>
    <ligand>
        <name>phosphate</name>
        <dbReference type="ChEBI" id="CHEBI:43474"/>
    </ligand>
</feature>
<evidence type="ECO:0000256" key="2">
    <source>
        <dbReference type="ARBA" id="ARBA00022679"/>
    </source>
</evidence>
<dbReference type="Gene3D" id="3.40.50.1580">
    <property type="entry name" value="Nucleoside phosphorylase domain"/>
    <property type="match status" value="1"/>
</dbReference>
<comment type="caution">
    <text evidence="3">Lacks conserved residue(s) required for the propagation of feature annotation.</text>
</comment>
<organism evidence="5 6">
    <name type="scientific">Geochorda subterranea</name>
    <dbReference type="NCBI Taxonomy" id="3109564"/>
    <lineage>
        <taxon>Bacteria</taxon>
        <taxon>Bacillati</taxon>
        <taxon>Bacillota</taxon>
        <taxon>Limnochordia</taxon>
        <taxon>Limnochordales</taxon>
        <taxon>Geochordaceae</taxon>
        <taxon>Geochorda</taxon>
    </lineage>
</organism>
<dbReference type="EC" id="2.4.2.1" evidence="3"/>
<keyword evidence="2 3" id="KW-0808">Transferase</keyword>
<dbReference type="Proteomes" id="UP001333102">
    <property type="component" value="Chromosome"/>
</dbReference>
<comment type="catalytic activity">
    <reaction evidence="3">
        <text>a purine D-ribonucleoside + phosphate = a purine nucleobase + alpha-D-ribose 1-phosphate</text>
        <dbReference type="Rhea" id="RHEA:19805"/>
        <dbReference type="ChEBI" id="CHEBI:26386"/>
        <dbReference type="ChEBI" id="CHEBI:43474"/>
        <dbReference type="ChEBI" id="CHEBI:57720"/>
        <dbReference type="ChEBI" id="CHEBI:142355"/>
        <dbReference type="EC" id="2.4.2.1"/>
    </reaction>
</comment>
<keyword evidence="1 3" id="KW-0328">Glycosyltransferase</keyword>
<sequence length="266" mass="27975">MSRARLAVIGGTGFEDPSILGRPRETTTITTRLGAATVSLYALDGVTVAYLSRHGPGHSVPPHRIDYRANIAALAALGVQRVVATAAVGSLRRELPPGTVVVADQFLDFTRQRPVTFFEDDAVVHTDFSEPYCPQIRAALVATIRQQGLHVQETGCYVGMEGPRYETPAEVRALAALGGDVVGMTGLPEAVLAREAGICYAVVAVVTNLGAGLSASSLSHQEVVAVMDERRPRLLRAILQALASLPEARGCPCAAAPGRGLVASML</sequence>
<feature type="site" description="Important for substrate specificity" evidence="3">
    <location>
        <position position="166"/>
    </location>
</feature>
<comment type="miscellaneous">
    <text evidence="3">Although this enzyme belongs to the family of MTA phosphorylases based on sequence homology, it lacks several conserved amino acids in the substrate binding pocket that confer specificity towards MTA.</text>
</comment>
<comment type="function">
    <text evidence="3">Purine nucleoside phosphorylase involved in purine salvage.</text>
</comment>
<keyword evidence="3" id="KW-0660">Purine salvage</keyword>